<keyword evidence="2" id="KW-1185">Reference proteome</keyword>
<evidence type="ECO:0000313" key="1">
    <source>
        <dbReference type="EMBL" id="AJP73618.1"/>
    </source>
</evidence>
<dbReference type="KEGG" id="sphi:TS85_20155"/>
<proteinExistence type="predicted"/>
<sequence>MRYFLDTEFNGFCGPLIALALVPEDESLPPFYAALECTEPTPWVAEHVLPVLGIAPVSRAEMGHAFARYLRNDPAPLLFADWPEDIAHAATLLVAGPGRRYPIDRIRFELCDAIGFDGAALSAVPHHPLHDAAALRAFILAREAQ</sequence>
<gene>
    <name evidence="1" type="ORF">TS85_20155</name>
</gene>
<evidence type="ECO:0000313" key="2">
    <source>
        <dbReference type="Proteomes" id="UP000032300"/>
    </source>
</evidence>
<organism evidence="1 2">
    <name type="scientific">Sphingomonas hengshuiensis</name>
    <dbReference type="NCBI Taxonomy" id="1609977"/>
    <lineage>
        <taxon>Bacteria</taxon>
        <taxon>Pseudomonadati</taxon>
        <taxon>Pseudomonadota</taxon>
        <taxon>Alphaproteobacteria</taxon>
        <taxon>Sphingomonadales</taxon>
        <taxon>Sphingomonadaceae</taxon>
        <taxon>Sphingomonas</taxon>
    </lineage>
</organism>
<dbReference type="Gene3D" id="3.30.420.10">
    <property type="entry name" value="Ribonuclease H-like superfamily/Ribonuclease H"/>
    <property type="match status" value="1"/>
</dbReference>
<reference evidence="1 2" key="2">
    <citation type="submission" date="2015-02" db="EMBL/GenBank/DDBJ databases">
        <title>The complete genome of Sphingomonas hengshuiensis sp. WHSC-8 isolated from soil of Hengshui Lake.</title>
        <authorList>
            <person name="Wei S."/>
            <person name="Guo J."/>
            <person name="Su C."/>
            <person name="Wu R."/>
            <person name="Zhang Z."/>
            <person name="Liang K."/>
            <person name="Li H."/>
            <person name="Wang T."/>
            <person name="Liu H."/>
            <person name="Zhang C."/>
            <person name="Li Z."/>
            <person name="Wang Q."/>
            <person name="Meng J."/>
        </authorList>
    </citation>
    <scope>NUCLEOTIDE SEQUENCE [LARGE SCALE GENOMIC DNA]</scope>
    <source>
        <strain evidence="1 2">WHSC-8</strain>
    </source>
</reference>
<dbReference type="AlphaFoldDB" id="A0A7U4LGS2"/>
<protein>
    <submittedName>
        <fullName evidence="1">Uncharacterized protein</fullName>
    </submittedName>
</protein>
<dbReference type="OrthoDB" id="6687915at2"/>
<dbReference type="InterPro" id="IPR036397">
    <property type="entry name" value="RNaseH_sf"/>
</dbReference>
<dbReference type="RefSeq" id="WP_044334625.1">
    <property type="nucleotide sequence ID" value="NZ_CP010836.1"/>
</dbReference>
<accession>A0A7U4LGS2</accession>
<name>A0A7U4LGS2_9SPHN</name>
<reference evidence="1 2" key="1">
    <citation type="journal article" date="2015" name="Int. J. Syst. Evol. Microbiol.">
        <title>Sphingomonas hengshuiensis sp. nov., isolated from lake wetland.</title>
        <authorList>
            <person name="Wei S."/>
            <person name="Wang T."/>
            <person name="Liu H."/>
            <person name="Zhang C."/>
            <person name="Guo J."/>
            <person name="Wang Q."/>
            <person name="Liang K."/>
            <person name="Zhang Z."/>
        </authorList>
    </citation>
    <scope>NUCLEOTIDE SEQUENCE [LARGE SCALE GENOMIC DNA]</scope>
    <source>
        <strain evidence="1 2">WHSC-8</strain>
    </source>
</reference>
<dbReference type="Proteomes" id="UP000032300">
    <property type="component" value="Chromosome"/>
</dbReference>
<dbReference type="GO" id="GO:0003676">
    <property type="term" value="F:nucleic acid binding"/>
    <property type="evidence" value="ECO:0007669"/>
    <property type="project" value="InterPro"/>
</dbReference>
<dbReference type="EMBL" id="CP010836">
    <property type="protein sequence ID" value="AJP73618.1"/>
    <property type="molecule type" value="Genomic_DNA"/>
</dbReference>